<protein>
    <submittedName>
        <fullName evidence="2">TIM barrel protein</fullName>
    </submittedName>
</protein>
<reference evidence="2 3" key="1">
    <citation type="submission" date="2020-01" db="EMBL/GenBank/DDBJ databases">
        <title>Paenibacillus soybeanensis sp. nov. isolated from the nodules of soybean (Glycine max(L.) Merr).</title>
        <authorList>
            <person name="Wang H."/>
        </authorList>
    </citation>
    <scope>NUCLEOTIDE SEQUENCE [LARGE SCALE GENOMIC DNA]</scope>
    <source>
        <strain evidence="2 3">DSM 23054</strain>
    </source>
</reference>
<dbReference type="InterPro" id="IPR050312">
    <property type="entry name" value="IolE/XylAMocC-like"/>
</dbReference>
<name>A0A7X4YV12_9BACL</name>
<dbReference type="PANTHER" id="PTHR12110">
    <property type="entry name" value="HYDROXYPYRUVATE ISOMERASE"/>
    <property type="match status" value="1"/>
</dbReference>
<dbReference type="OrthoDB" id="9779184at2"/>
<keyword evidence="3" id="KW-1185">Reference proteome</keyword>
<evidence type="ECO:0000313" key="3">
    <source>
        <dbReference type="Proteomes" id="UP000558113"/>
    </source>
</evidence>
<evidence type="ECO:0000313" key="2">
    <source>
        <dbReference type="EMBL" id="NBC73047.1"/>
    </source>
</evidence>
<sequence length="263" mass="29260">MRLGIIADPKAESFDYAAGLGLEFLEFCINVGVPASDFVVKLPELKAASERTGVGVGSIGRWGPDRIAKDGSIVEEELQASYALIDACRELGCPVFVCGANYVEELSYFENVRASIAYLEKLLDYGRDRGVRIATYNCHWNSYIVDETAWKLIHGHLPELGIKFDPSHARYNGQDYLREMTDWGHRFLHVHIKGSVIVNGKRFDDPPAGLDQTDWGTFMAILYGVGYQGGLSIEPHSSTWTGELGEQGVKFTVDHMNRLLLRG</sequence>
<dbReference type="InterPro" id="IPR036237">
    <property type="entry name" value="Xyl_isomerase-like_sf"/>
</dbReference>
<dbReference type="RefSeq" id="WP_161704634.1">
    <property type="nucleotide sequence ID" value="NZ_JAAAMU010000026.1"/>
</dbReference>
<dbReference type="InterPro" id="IPR013022">
    <property type="entry name" value="Xyl_isomerase-like_TIM-brl"/>
</dbReference>
<dbReference type="Proteomes" id="UP000558113">
    <property type="component" value="Unassembled WGS sequence"/>
</dbReference>
<organism evidence="2 3">
    <name type="scientific">Paenibacillus sacheonensis</name>
    <dbReference type="NCBI Taxonomy" id="742054"/>
    <lineage>
        <taxon>Bacteria</taxon>
        <taxon>Bacillati</taxon>
        <taxon>Bacillota</taxon>
        <taxon>Bacilli</taxon>
        <taxon>Bacillales</taxon>
        <taxon>Paenibacillaceae</taxon>
        <taxon>Paenibacillus</taxon>
    </lineage>
</organism>
<dbReference type="AlphaFoldDB" id="A0A7X4YV12"/>
<dbReference type="PANTHER" id="PTHR12110:SF21">
    <property type="entry name" value="XYLOSE ISOMERASE-LIKE TIM BARREL DOMAIN-CONTAINING PROTEIN"/>
    <property type="match status" value="1"/>
</dbReference>
<dbReference type="Gene3D" id="3.20.20.150">
    <property type="entry name" value="Divalent-metal-dependent TIM barrel enzymes"/>
    <property type="match status" value="1"/>
</dbReference>
<accession>A0A7X4YV12</accession>
<evidence type="ECO:0000259" key="1">
    <source>
        <dbReference type="Pfam" id="PF01261"/>
    </source>
</evidence>
<dbReference type="SUPFAM" id="SSF51658">
    <property type="entry name" value="Xylose isomerase-like"/>
    <property type="match status" value="1"/>
</dbReference>
<dbReference type="Pfam" id="PF01261">
    <property type="entry name" value="AP_endonuc_2"/>
    <property type="match status" value="1"/>
</dbReference>
<dbReference type="EMBL" id="JAAAMU010000026">
    <property type="protein sequence ID" value="NBC73047.1"/>
    <property type="molecule type" value="Genomic_DNA"/>
</dbReference>
<comment type="caution">
    <text evidence="2">The sequence shown here is derived from an EMBL/GenBank/DDBJ whole genome shotgun (WGS) entry which is preliminary data.</text>
</comment>
<proteinExistence type="predicted"/>
<gene>
    <name evidence="2" type="ORF">GT003_29150</name>
</gene>
<feature type="domain" description="Xylose isomerase-like TIM barrel" evidence="1">
    <location>
        <begin position="14"/>
        <end position="244"/>
    </location>
</feature>